<protein>
    <recommendedName>
        <fullName evidence="4">Methyltransferase type 11 domain-containing protein</fullName>
    </recommendedName>
</protein>
<dbReference type="EMBL" id="KE504122">
    <property type="protein sequence ID" value="EPT06185.1"/>
    <property type="molecule type" value="Genomic_DNA"/>
</dbReference>
<evidence type="ECO:0000259" key="4">
    <source>
        <dbReference type="Pfam" id="PF08241"/>
    </source>
</evidence>
<dbReference type="PANTHER" id="PTHR44942:SF4">
    <property type="entry name" value="METHYLTRANSFERASE TYPE 11 DOMAIN-CONTAINING PROTEIN"/>
    <property type="match status" value="1"/>
</dbReference>
<evidence type="ECO:0000256" key="3">
    <source>
        <dbReference type="ARBA" id="ARBA00022679"/>
    </source>
</evidence>
<dbReference type="GO" id="GO:0032259">
    <property type="term" value="P:methylation"/>
    <property type="evidence" value="ECO:0007669"/>
    <property type="project" value="UniProtKB-KW"/>
</dbReference>
<dbReference type="InParanoid" id="S8G7U6"/>
<name>S8G7U6_FOMSC</name>
<accession>S8G7U6</accession>
<dbReference type="FunCoup" id="S8G7U6">
    <property type="interactions" value="209"/>
</dbReference>
<dbReference type="SUPFAM" id="SSF53335">
    <property type="entry name" value="S-adenosyl-L-methionine-dependent methyltransferases"/>
    <property type="match status" value="1"/>
</dbReference>
<reference evidence="5 6" key="1">
    <citation type="journal article" date="2012" name="Science">
        <title>The Paleozoic origin of enzymatic lignin decomposition reconstructed from 31 fungal genomes.</title>
        <authorList>
            <person name="Floudas D."/>
            <person name="Binder M."/>
            <person name="Riley R."/>
            <person name="Barry K."/>
            <person name="Blanchette R.A."/>
            <person name="Henrissat B."/>
            <person name="Martinez A.T."/>
            <person name="Otillar R."/>
            <person name="Spatafora J.W."/>
            <person name="Yadav J.S."/>
            <person name="Aerts A."/>
            <person name="Benoit I."/>
            <person name="Boyd A."/>
            <person name="Carlson A."/>
            <person name="Copeland A."/>
            <person name="Coutinho P.M."/>
            <person name="de Vries R.P."/>
            <person name="Ferreira P."/>
            <person name="Findley K."/>
            <person name="Foster B."/>
            <person name="Gaskell J."/>
            <person name="Glotzer D."/>
            <person name="Gorecki P."/>
            <person name="Heitman J."/>
            <person name="Hesse C."/>
            <person name="Hori C."/>
            <person name="Igarashi K."/>
            <person name="Jurgens J.A."/>
            <person name="Kallen N."/>
            <person name="Kersten P."/>
            <person name="Kohler A."/>
            <person name="Kuees U."/>
            <person name="Kumar T.K.A."/>
            <person name="Kuo A."/>
            <person name="LaButti K."/>
            <person name="Larrondo L.F."/>
            <person name="Lindquist E."/>
            <person name="Ling A."/>
            <person name="Lombard V."/>
            <person name="Lucas S."/>
            <person name="Lundell T."/>
            <person name="Martin R."/>
            <person name="McLaughlin D.J."/>
            <person name="Morgenstern I."/>
            <person name="Morin E."/>
            <person name="Murat C."/>
            <person name="Nagy L.G."/>
            <person name="Nolan M."/>
            <person name="Ohm R.A."/>
            <person name="Patyshakuliyeva A."/>
            <person name="Rokas A."/>
            <person name="Ruiz-Duenas F.J."/>
            <person name="Sabat G."/>
            <person name="Salamov A."/>
            <person name="Samejima M."/>
            <person name="Schmutz J."/>
            <person name="Slot J.C."/>
            <person name="St John F."/>
            <person name="Stenlid J."/>
            <person name="Sun H."/>
            <person name="Sun S."/>
            <person name="Syed K."/>
            <person name="Tsang A."/>
            <person name="Wiebenga A."/>
            <person name="Young D."/>
            <person name="Pisabarro A."/>
            <person name="Eastwood D.C."/>
            <person name="Martin F."/>
            <person name="Cullen D."/>
            <person name="Grigoriev I.V."/>
            <person name="Hibbett D.S."/>
        </authorList>
    </citation>
    <scope>NUCLEOTIDE SEQUENCE</scope>
    <source>
        <strain evidence="6">FP-58527</strain>
    </source>
</reference>
<dbReference type="Proteomes" id="UP000015241">
    <property type="component" value="Unassembled WGS sequence"/>
</dbReference>
<feature type="domain" description="Methyltransferase type 11" evidence="4">
    <location>
        <begin position="48"/>
        <end position="146"/>
    </location>
</feature>
<evidence type="ECO:0000256" key="1">
    <source>
        <dbReference type="ARBA" id="ARBA00008361"/>
    </source>
</evidence>
<dbReference type="CDD" id="cd02440">
    <property type="entry name" value="AdoMet_MTases"/>
    <property type="match status" value="1"/>
</dbReference>
<keyword evidence="6" id="KW-1185">Reference proteome</keyword>
<evidence type="ECO:0000256" key="2">
    <source>
        <dbReference type="ARBA" id="ARBA00022603"/>
    </source>
</evidence>
<dbReference type="InterPro" id="IPR013216">
    <property type="entry name" value="Methyltransf_11"/>
</dbReference>
<dbReference type="Pfam" id="PF08241">
    <property type="entry name" value="Methyltransf_11"/>
    <property type="match status" value="1"/>
</dbReference>
<comment type="similarity">
    <text evidence="1">Belongs to the methyltransferase superfamily.</text>
</comment>
<dbReference type="HOGENOM" id="CLU_049344_3_1_1"/>
<organism evidence="5 6">
    <name type="scientific">Fomitopsis schrenkii</name>
    <name type="common">Brown rot fungus</name>
    <dbReference type="NCBI Taxonomy" id="2126942"/>
    <lineage>
        <taxon>Eukaryota</taxon>
        <taxon>Fungi</taxon>
        <taxon>Dikarya</taxon>
        <taxon>Basidiomycota</taxon>
        <taxon>Agaricomycotina</taxon>
        <taxon>Agaricomycetes</taxon>
        <taxon>Polyporales</taxon>
        <taxon>Fomitopsis</taxon>
    </lineage>
</organism>
<keyword evidence="2" id="KW-0489">Methyltransferase</keyword>
<dbReference type="eggNOG" id="KOG3010">
    <property type="taxonomic scope" value="Eukaryota"/>
</dbReference>
<dbReference type="InterPro" id="IPR029063">
    <property type="entry name" value="SAM-dependent_MTases_sf"/>
</dbReference>
<sequence>MATVHQIAQKGFGSGTNELYDRARPSYQPAAIARIRDAVANPSPLDIVEIGAGTGIFTRALLAHPSFSSSIKTLKAVEPSAGMREVFASTVQDSRVSVAEGTFDTTGVPDASADAIIIAQAFHWCPDYDKAAQEFARVLKPGGVVAMIWNLEDRDGAAWVAQLRDRIERHESGTPQFRLNLWRAVFDAPSYAFNFEPHEEQTWSYTLPGTRDIVVNRALSKSYVAVLPPDEKEKVVQDIDEILRKGEDKKWIDESQGVFEYPYGTVLVSCRKK</sequence>
<dbReference type="OrthoDB" id="66144at2759"/>
<gene>
    <name evidence="5" type="ORF">FOMPIDRAFT_1021214</name>
</gene>
<dbReference type="Gene3D" id="3.40.50.150">
    <property type="entry name" value="Vaccinia Virus protein VP39"/>
    <property type="match status" value="1"/>
</dbReference>
<dbReference type="PANTHER" id="PTHR44942">
    <property type="entry name" value="METHYLTRANSF_11 DOMAIN-CONTAINING PROTEIN"/>
    <property type="match status" value="1"/>
</dbReference>
<dbReference type="STRING" id="743788.S8G7U6"/>
<dbReference type="GO" id="GO:0008757">
    <property type="term" value="F:S-adenosylmethionine-dependent methyltransferase activity"/>
    <property type="evidence" value="ECO:0007669"/>
    <property type="project" value="InterPro"/>
</dbReference>
<keyword evidence="3" id="KW-0808">Transferase</keyword>
<dbReference type="AlphaFoldDB" id="S8G7U6"/>
<evidence type="ECO:0000313" key="6">
    <source>
        <dbReference type="Proteomes" id="UP000015241"/>
    </source>
</evidence>
<proteinExistence type="inferred from homology"/>
<dbReference type="InterPro" id="IPR051052">
    <property type="entry name" value="Diverse_substrate_MTase"/>
</dbReference>
<evidence type="ECO:0000313" key="5">
    <source>
        <dbReference type="EMBL" id="EPT06185.1"/>
    </source>
</evidence>